<dbReference type="AlphaFoldDB" id="A0A9Q1M839"/>
<evidence type="ECO:0000313" key="1">
    <source>
        <dbReference type="EMBL" id="KAJ8553905.1"/>
    </source>
</evidence>
<dbReference type="EMBL" id="JAJAGQ010000009">
    <property type="protein sequence ID" value="KAJ8553905.1"/>
    <property type="molecule type" value="Genomic_DNA"/>
</dbReference>
<gene>
    <name evidence="1" type="ORF">K7X08_024583</name>
</gene>
<organism evidence="1 2">
    <name type="scientific">Anisodus acutangulus</name>
    <dbReference type="NCBI Taxonomy" id="402998"/>
    <lineage>
        <taxon>Eukaryota</taxon>
        <taxon>Viridiplantae</taxon>
        <taxon>Streptophyta</taxon>
        <taxon>Embryophyta</taxon>
        <taxon>Tracheophyta</taxon>
        <taxon>Spermatophyta</taxon>
        <taxon>Magnoliopsida</taxon>
        <taxon>eudicotyledons</taxon>
        <taxon>Gunneridae</taxon>
        <taxon>Pentapetalae</taxon>
        <taxon>asterids</taxon>
        <taxon>lamiids</taxon>
        <taxon>Solanales</taxon>
        <taxon>Solanaceae</taxon>
        <taxon>Solanoideae</taxon>
        <taxon>Hyoscyameae</taxon>
        <taxon>Anisodus</taxon>
    </lineage>
</organism>
<protein>
    <submittedName>
        <fullName evidence="1">Uncharacterized protein</fullName>
    </submittedName>
</protein>
<dbReference type="Proteomes" id="UP001152561">
    <property type="component" value="Unassembled WGS sequence"/>
</dbReference>
<keyword evidence="2" id="KW-1185">Reference proteome</keyword>
<evidence type="ECO:0000313" key="2">
    <source>
        <dbReference type="Proteomes" id="UP001152561"/>
    </source>
</evidence>
<name>A0A9Q1M839_9SOLA</name>
<accession>A0A9Q1M839</accession>
<comment type="caution">
    <text evidence="1">The sequence shown here is derived from an EMBL/GenBank/DDBJ whole genome shotgun (WGS) entry which is preliminary data.</text>
</comment>
<sequence>MSLRRCCSKSGLITGPIVLIKKSQQIARNFIFSFPATITFDWLASAEKYFKCSSGYISPYALSITQAEKEKIVNSSTFMHSYPCGLIFGSSLNYRAFASWFTMVKKITDIFLGNNEQTIENVSVVVDKDSQKATSLEFIAPSSDSLIKIEVVLQLFTLLALAFPISLTEVESSKSITMLMHLSSHVGILSLSNSLLMGSTTVGSALETADADDFTNLRRMPKKVIEGFSCCNRHGLASPCGGRTGIHLEADSEVVVSVMGSPIQENYSLFITGSVTFTLSGGQLDFNDAAAEMLWGFLKLKLDGFLI</sequence>
<proteinExistence type="predicted"/>
<reference evidence="2" key="1">
    <citation type="journal article" date="2023" name="Proc. Natl. Acad. Sci. U.S.A.">
        <title>Genomic and structural basis for evolution of tropane alkaloid biosynthesis.</title>
        <authorList>
            <person name="Wanga Y.-J."/>
            <person name="Taina T."/>
            <person name="Yua J.-Y."/>
            <person name="Lia J."/>
            <person name="Xua B."/>
            <person name="Chenc J."/>
            <person name="D'Auriad J.C."/>
            <person name="Huanga J.-P."/>
            <person name="Huanga S.-X."/>
        </authorList>
    </citation>
    <scope>NUCLEOTIDE SEQUENCE [LARGE SCALE GENOMIC DNA]</scope>
    <source>
        <strain evidence="2">cv. KIB-2019</strain>
    </source>
</reference>